<feature type="region of interest" description="Disordered" evidence="1">
    <location>
        <begin position="1"/>
        <end position="44"/>
    </location>
</feature>
<name>A0A182PS20_9DIPT</name>
<dbReference type="AlphaFoldDB" id="A0A182PS20"/>
<protein>
    <submittedName>
        <fullName evidence="2">Uncharacterized protein</fullName>
    </submittedName>
</protein>
<dbReference type="EnsemblMetazoa" id="AEPI009755-RA">
    <property type="protein sequence ID" value="AEPI009755-PA"/>
    <property type="gene ID" value="AEPI009755"/>
</dbReference>
<feature type="compositionally biased region" description="Basic residues" evidence="1">
    <location>
        <begin position="32"/>
        <end position="41"/>
    </location>
</feature>
<feature type="compositionally biased region" description="Basic residues" evidence="1">
    <location>
        <begin position="1"/>
        <end position="18"/>
    </location>
</feature>
<dbReference type="VEuPathDB" id="VectorBase:AEPI009755"/>
<reference evidence="3" key="1">
    <citation type="submission" date="2013-03" db="EMBL/GenBank/DDBJ databases">
        <title>The Genome Sequence of Anopheles epiroticus epiroticus2.</title>
        <authorList>
            <consortium name="The Broad Institute Genomics Platform"/>
            <person name="Neafsey D.E."/>
            <person name="Howell P."/>
            <person name="Walker B."/>
            <person name="Young S.K."/>
            <person name="Zeng Q."/>
            <person name="Gargeya S."/>
            <person name="Fitzgerald M."/>
            <person name="Haas B."/>
            <person name="Abouelleil A."/>
            <person name="Allen A.W."/>
            <person name="Alvarado L."/>
            <person name="Arachchi H.M."/>
            <person name="Berlin A.M."/>
            <person name="Chapman S.B."/>
            <person name="Gainer-Dewar J."/>
            <person name="Goldberg J."/>
            <person name="Griggs A."/>
            <person name="Gujja S."/>
            <person name="Hansen M."/>
            <person name="Howarth C."/>
            <person name="Imamovic A."/>
            <person name="Ireland A."/>
            <person name="Larimer J."/>
            <person name="McCowan C."/>
            <person name="Murphy C."/>
            <person name="Pearson M."/>
            <person name="Poon T.W."/>
            <person name="Priest M."/>
            <person name="Roberts A."/>
            <person name="Saif S."/>
            <person name="Shea T."/>
            <person name="Sisk P."/>
            <person name="Sykes S."/>
            <person name="Wortman J."/>
            <person name="Nusbaum C."/>
            <person name="Birren B."/>
        </authorList>
    </citation>
    <scope>NUCLEOTIDE SEQUENCE [LARGE SCALE GENOMIC DNA]</scope>
    <source>
        <strain evidence="3">Epiroticus2</strain>
    </source>
</reference>
<evidence type="ECO:0000256" key="1">
    <source>
        <dbReference type="SAM" id="MobiDB-lite"/>
    </source>
</evidence>
<evidence type="ECO:0000313" key="3">
    <source>
        <dbReference type="Proteomes" id="UP000075885"/>
    </source>
</evidence>
<organism evidence="2 3">
    <name type="scientific">Anopheles epiroticus</name>
    <dbReference type="NCBI Taxonomy" id="199890"/>
    <lineage>
        <taxon>Eukaryota</taxon>
        <taxon>Metazoa</taxon>
        <taxon>Ecdysozoa</taxon>
        <taxon>Arthropoda</taxon>
        <taxon>Hexapoda</taxon>
        <taxon>Insecta</taxon>
        <taxon>Pterygota</taxon>
        <taxon>Neoptera</taxon>
        <taxon>Endopterygota</taxon>
        <taxon>Diptera</taxon>
        <taxon>Nematocera</taxon>
        <taxon>Culicoidea</taxon>
        <taxon>Culicidae</taxon>
        <taxon>Anophelinae</taxon>
        <taxon>Anopheles</taxon>
    </lineage>
</organism>
<evidence type="ECO:0000313" key="2">
    <source>
        <dbReference type="EnsemblMetazoa" id="AEPI009755-PA"/>
    </source>
</evidence>
<proteinExistence type="predicted"/>
<reference evidence="2" key="2">
    <citation type="submission" date="2020-05" db="UniProtKB">
        <authorList>
            <consortium name="EnsemblMetazoa"/>
        </authorList>
    </citation>
    <scope>IDENTIFICATION</scope>
    <source>
        <strain evidence="2">Epiroticus2</strain>
    </source>
</reference>
<dbReference type="Proteomes" id="UP000075885">
    <property type="component" value="Unassembled WGS sequence"/>
</dbReference>
<sequence length="149" mass="15874">PHERQVRRRHEVHPRCRRASLSGPCGSGQVRHLPHARRKRHESSLRSAATLAAATNATATVFSAAAAAAAATIPARPMSTGRRGGRSRLARYGKGGGECHPQLQHQKGSATVPVLYVPFETPSSTIVISSPSPSPSSIPIRAVPPPFWI</sequence>
<accession>A0A182PS20</accession>
<keyword evidence="3" id="KW-1185">Reference proteome</keyword>